<gene>
    <name evidence="1" type="ORF">SAMN05421806_12542</name>
</gene>
<accession>A0A1G9IRZ9</accession>
<protein>
    <submittedName>
        <fullName evidence="1">Uncharacterized protein</fullName>
    </submittedName>
</protein>
<proteinExistence type="predicted"/>
<dbReference type="OrthoDB" id="3542877at2"/>
<keyword evidence="2" id="KW-1185">Reference proteome</keyword>
<organism evidence="1 2">
    <name type="scientific">Streptomyces indicus</name>
    <dbReference type="NCBI Taxonomy" id="417292"/>
    <lineage>
        <taxon>Bacteria</taxon>
        <taxon>Bacillati</taxon>
        <taxon>Actinomycetota</taxon>
        <taxon>Actinomycetes</taxon>
        <taxon>Kitasatosporales</taxon>
        <taxon>Streptomycetaceae</taxon>
        <taxon>Streptomyces</taxon>
    </lineage>
</organism>
<evidence type="ECO:0000313" key="1">
    <source>
        <dbReference type="EMBL" id="SDL28099.1"/>
    </source>
</evidence>
<dbReference type="AlphaFoldDB" id="A0A1G9IRZ9"/>
<reference evidence="1 2" key="1">
    <citation type="submission" date="2016-10" db="EMBL/GenBank/DDBJ databases">
        <authorList>
            <person name="de Groot N.N."/>
        </authorList>
    </citation>
    <scope>NUCLEOTIDE SEQUENCE [LARGE SCALE GENOMIC DNA]</scope>
    <source>
        <strain evidence="1 2">CGMCC 4.5727</strain>
    </source>
</reference>
<evidence type="ECO:0000313" key="2">
    <source>
        <dbReference type="Proteomes" id="UP000199155"/>
    </source>
</evidence>
<dbReference type="STRING" id="417292.SAMN05421806_12542"/>
<name>A0A1G9IRZ9_9ACTN</name>
<dbReference type="EMBL" id="FNFF01000025">
    <property type="protein sequence ID" value="SDL28099.1"/>
    <property type="molecule type" value="Genomic_DNA"/>
</dbReference>
<dbReference type="Proteomes" id="UP000199155">
    <property type="component" value="Unassembled WGS sequence"/>
</dbReference>
<dbReference type="RefSeq" id="WP_093617540.1">
    <property type="nucleotide sequence ID" value="NZ_FNFF01000025.1"/>
</dbReference>
<sequence length="98" mass="10189">MALIPAASTEYLHIPITGPAGVDLTNSPIRIAIVLHNSSPTPAEWRDAAWVDGAARILIGPDGGTLTLTAGTYTVWVAVDPPGAEHIVRKAKGLLLVS</sequence>